<evidence type="ECO:0000313" key="1">
    <source>
        <dbReference type="EMBL" id="UYG96640.1"/>
    </source>
</evidence>
<dbReference type="EMBL" id="CP107027">
    <property type="protein sequence ID" value="UYG96640.1"/>
    <property type="molecule type" value="Genomic_DNA"/>
</dbReference>
<evidence type="ECO:0000313" key="2">
    <source>
        <dbReference type="Proteomes" id="UP001163104"/>
    </source>
</evidence>
<sequence length="127" mass="14307">MDFLLRVMDYIEDNVQLNAPINSPVLDSDSSAVAIRQTPSTMNTRFIEGKTADFSFQILVKDSNHIVCYNTIQAIFKVLDGLSKGAIISSDGSFSFIKCECYTLPNYVEKTEHDEYIYTALFTAELE</sequence>
<dbReference type="InterPro" id="IPR024411">
    <property type="entry name" value="Tail_terminator_phage"/>
</dbReference>
<proteinExistence type="predicted"/>
<dbReference type="Pfam" id="PF12691">
    <property type="entry name" value="Phage_tail_terminator_6"/>
    <property type="match status" value="1"/>
</dbReference>
<dbReference type="Proteomes" id="UP001163104">
    <property type="component" value="Chromosome"/>
</dbReference>
<protein>
    <submittedName>
        <fullName evidence="1">Minor capsid protein</fullName>
    </submittedName>
</protein>
<gene>
    <name evidence="1" type="ORF">OD459_06310</name>
</gene>
<name>A0AA46Q004_CYTFI</name>
<organism evidence="1 2">
    <name type="scientific">Cytobacillus firmus</name>
    <name type="common">Bacillus firmus</name>
    <dbReference type="NCBI Taxonomy" id="1399"/>
    <lineage>
        <taxon>Bacteria</taxon>
        <taxon>Bacillati</taxon>
        <taxon>Bacillota</taxon>
        <taxon>Bacilli</taxon>
        <taxon>Bacillales</taxon>
        <taxon>Bacillaceae</taxon>
        <taxon>Cytobacillus</taxon>
    </lineage>
</organism>
<dbReference type="AlphaFoldDB" id="A0AA46Q004"/>
<accession>A0AA46Q004</accession>
<reference evidence="1" key="1">
    <citation type="submission" date="2022-10" db="EMBL/GenBank/DDBJ databases">
        <title>Mechanism of multi-heavy metal repair in Cytobacillus Firmus M7.</title>
        <authorList>
            <person name="Li X."/>
            <person name="Yu C."/>
        </authorList>
    </citation>
    <scope>NUCLEOTIDE SEQUENCE</scope>
    <source>
        <strain evidence="1">M7</strain>
    </source>
</reference>
<dbReference type="RefSeq" id="WP_048008039.1">
    <property type="nucleotide sequence ID" value="NZ_CP107027.1"/>
</dbReference>